<dbReference type="PANTHER" id="PTHR46696:SF6">
    <property type="entry name" value="P450, PUTATIVE (EUROFUNG)-RELATED"/>
    <property type="match status" value="1"/>
</dbReference>
<keyword evidence="4" id="KW-1185">Reference proteome</keyword>
<protein>
    <submittedName>
        <fullName evidence="3">Cytochrome P450</fullName>
    </submittedName>
</protein>
<dbReference type="RefSeq" id="WP_016827779.1">
    <property type="nucleotide sequence ID" value="NZ_CP023700.1"/>
</dbReference>
<evidence type="ECO:0000256" key="2">
    <source>
        <dbReference type="RuleBase" id="RU000461"/>
    </source>
</evidence>
<comment type="similarity">
    <text evidence="1 2">Belongs to the cytochrome P450 family.</text>
</comment>
<dbReference type="SUPFAM" id="SSF48264">
    <property type="entry name" value="Cytochrome P450"/>
    <property type="match status" value="1"/>
</dbReference>
<reference evidence="3 4" key="1">
    <citation type="submission" date="2017-09" db="EMBL/GenBank/DDBJ databases">
        <authorList>
            <person name="Lee N."/>
            <person name="Cho B.-K."/>
        </authorList>
    </citation>
    <scope>NUCLEOTIDE SEQUENCE [LARGE SCALE GENOMIC DNA]</scope>
    <source>
        <strain evidence="3 4">ATCC 39115</strain>
    </source>
</reference>
<dbReference type="Gene3D" id="1.10.630.10">
    <property type="entry name" value="Cytochrome P450"/>
    <property type="match status" value="1"/>
</dbReference>
<keyword evidence="2" id="KW-0408">Iron</keyword>
<evidence type="ECO:0000256" key="1">
    <source>
        <dbReference type="ARBA" id="ARBA00010617"/>
    </source>
</evidence>
<dbReference type="Proteomes" id="UP000327143">
    <property type="component" value="Chromosome"/>
</dbReference>
<dbReference type="PROSITE" id="PS00086">
    <property type="entry name" value="CYTOCHROME_P450"/>
    <property type="match status" value="1"/>
</dbReference>
<gene>
    <name evidence="3" type="ORF">CP969_04100</name>
</gene>
<sequence length="407" mass="45119">MTANDAQKQGLCPVDLWSEEFNENFWETIGALQQKASLGVHRQGSTPCYYATRYQDVFNVLRDAATYSSEGGVAILGGDNRSEPPKNEGRFLPEDLDAPAHTEWRKVIDPFLTVKRVEAYELTISKTIDELLDAVLPNGRFKVLADFLRPLQLKIIFTELLHLPGEEIEDWMHWSHDLFVGETPEIAAQAFASINKAAEELVLRRMADPIPDDLVSAVCTVKEIGGREPTLAERTAVVVPLAIAGTESVGTLLSAIVHHLATHPDDLAELVADPGLVPVAVEEGLRMFANVTALQRTVTRDTELAGVPLEAGAKVWTSYNGANRDPEQFPDPHTWNLHRDEVRHVAFGVGPHRCLGSNHARLMMRKVLARLLERMPRFTLAPDQTISRFSMPTRGIHEVIIDVPAQG</sequence>
<dbReference type="EMBL" id="CP023700">
    <property type="protein sequence ID" value="QEU83951.1"/>
    <property type="molecule type" value="Genomic_DNA"/>
</dbReference>
<keyword evidence="2" id="KW-0503">Monooxygenase</keyword>
<evidence type="ECO:0000313" key="4">
    <source>
        <dbReference type="Proteomes" id="UP000327143"/>
    </source>
</evidence>
<dbReference type="PANTHER" id="PTHR46696">
    <property type="entry name" value="P450, PUTATIVE (EUROFUNG)-RELATED"/>
    <property type="match status" value="1"/>
</dbReference>
<keyword evidence="2" id="KW-0560">Oxidoreductase</keyword>
<dbReference type="PRINTS" id="PR00359">
    <property type="entry name" value="BP450"/>
</dbReference>
<evidence type="ECO:0000313" key="3">
    <source>
        <dbReference type="EMBL" id="QEU83951.1"/>
    </source>
</evidence>
<proteinExistence type="inferred from homology"/>
<organism evidence="3 4">
    <name type="scientific">Streptomyces viridosporus T7A</name>
    <dbReference type="NCBI Taxonomy" id="665577"/>
    <lineage>
        <taxon>Bacteria</taxon>
        <taxon>Bacillati</taxon>
        <taxon>Actinomycetota</taxon>
        <taxon>Actinomycetes</taxon>
        <taxon>Kitasatosporales</taxon>
        <taxon>Streptomycetaceae</taxon>
        <taxon>Streptomyces</taxon>
    </lineage>
</organism>
<name>A0ABX6A8E0_STRVD</name>
<keyword evidence="2" id="KW-0479">Metal-binding</keyword>
<dbReference type="InterPro" id="IPR002397">
    <property type="entry name" value="Cyt_P450_B"/>
</dbReference>
<dbReference type="InterPro" id="IPR017972">
    <property type="entry name" value="Cyt_P450_CS"/>
</dbReference>
<dbReference type="Pfam" id="PF00067">
    <property type="entry name" value="p450"/>
    <property type="match status" value="1"/>
</dbReference>
<keyword evidence="2" id="KW-0349">Heme</keyword>
<dbReference type="InterPro" id="IPR001128">
    <property type="entry name" value="Cyt_P450"/>
</dbReference>
<accession>A0ABX6A8E0</accession>
<dbReference type="InterPro" id="IPR036396">
    <property type="entry name" value="Cyt_P450_sf"/>
</dbReference>